<evidence type="ECO:0008006" key="4">
    <source>
        <dbReference type="Google" id="ProtNLM"/>
    </source>
</evidence>
<dbReference type="Proteomes" id="UP001107558">
    <property type="component" value="Chromosome 2"/>
</dbReference>
<keyword evidence="1" id="KW-0732">Signal</keyword>
<keyword evidence="3" id="KW-1185">Reference proteome</keyword>
<gene>
    <name evidence="2" type="ORF">PVAND_008836</name>
</gene>
<evidence type="ECO:0000256" key="1">
    <source>
        <dbReference type="SAM" id="SignalP"/>
    </source>
</evidence>
<evidence type="ECO:0000313" key="3">
    <source>
        <dbReference type="Proteomes" id="UP001107558"/>
    </source>
</evidence>
<accession>A0A9J6CBL3</accession>
<proteinExistence type="predicted"/>
<feature type="chain" id="PRO_5039895681" description="Secreted protein" evidence="1">
    <location>
        <begin position="21"/>
        <end position="92"/>
    </location>
</feature>
<comment type="caution">
    <text evidence="2">The sequence shown here is derived from an EMBL/GenBank/DDBJ whole genome shotgun (WGS) entry which is preliminary data.</text>
</comment>
<evidence type="ECO:0000313" key="2">
    <source>
        <dbReference type="EMBL" id="KAG5679256.1"/>
    </source>
</evidence>
<dbReference type="AlphaFoldDB" id="A0A9J6CBL3"/>
<organism evidence="2 3">
    <name type="scientific">Polypedilum vanderplanki</name>
    <name type="common">Sleeping chironomid midge</name>
    <dbReference type="NCBI Taxonomy" id="319348"/>
    <lineage>
        <taxon>Eukaryota</taxon>
        <taxon>Metazoa</taxon>
        <taxon>Ecdysozoa</taxon>
        <taxon>Arthropoda</taxon>
        <taxon>Hexapoda</taxon>
        <taxon>Insecta</taxon>
        <taxon>Pterygota</taxon>
        <taxon>Neoptera</taxon>
        <taxon>Endopterygota</taxon>
        <taxon>Diptera</taxon>
        <taxon>Nematocera</taxon>
        <taxon>Chironomoidea</taxon>
        <taxon>Chironomidae</taxon>
        <taxon>Chironominae</taxon>
        <taxon>Polypedilum</taxon>
        <taxon>Polypedilum</taxon>
    </lineage>
</organism>
<sequence length="92" mass="10612">MEKVFILFILTIIFITNILSKPQVTTEKLCSVNLSLIKIPCSVTPQPINDDYDDDDDDNDTNLKIISNKKCKKDENLGRNRKCRKTTKFPNH</sequence>
<name>A0A9J6CBL3_POLVA</name>
<protein>
    <recommendedName>
        <fullName evidence="4">Secreted protein</fullName>
    </recommendedName>
</protein>
<feature type="signal peptide" evidence="1">
    <location>
        <begin position="1"/>
        <end position="20"/>
    </location>
</feature>
<reference evidence="2" key="1">
    <citation type="submission" date="2021-03" db="EMBL/GenBank/DDBJ databases">
        <title>Chromosome level genome of the anhydrobiotic midge Polypedilum vanderplanki.</title>
        <authorList>
            <person name="Yoshida Y."/>
            <person name="Kikawada T."/>
            <person name="Gusev O."/>
        </authorList>
    </citation>
    <scope>NUCLEOTIDE SEQUENCE</scope>
    <source>
        <strain evidence="2">NIAS01</strain>
        <tissue evidence="2">Whole body or cell culture</tissue>
    </source>
</reference>
<dbReference type="EMBL" id="JADBJN010000002">
    <property type="protein sequence ID" value="KAG5679256.1"/>
    <property type="molecule type" value="Genomic_DNA"/>
</dbReference>